<evidence type="ECO:0000313" key="5">
    <source>
        <dbReference type="Proteomes" id="UP000318704"/>
    </source>
</evidence>
<dbReference type="PANTHER" id="PTHR34512">
    <property type="entry name" value="CELL SURFACE PROTEIN"/>
    <property type="match status" value="1"/>
</dbReference>
<dbReference type="PANTHER" id="PTHR34512:SF30">
    <property type="entry name" value="OUTER MEMBRANE PROTEIN ASSEMBLY FACTOR BAMB"/>
    <property type="match status" value="1"/>
</dbReference>
<dbReference type="InterPro" id="IPR018391">
    <property type="entry name" value="PQQ_b-propeller_rpt"/>
</dbReference>
<feature type="signal peptide" evidence="2">
    <location>
        <begin position="1"/>
        <end position="20"/>
    </location>
</feature>
<dbReference type="RefSeq" id="WP_144985332.1">
    <property type="nucleotide sequence ID" value="NZ_CP037920.1"/>
</dbReference>
<name>A0A517VVC4_9PLAN</name>
<accession>A0A517VVC4</accession>
<dbReference type="EMBL" id="CP037920">
    <property type="protein sequence ID" value="QDT96941.1"/>
    <property type="molecule type" value="Genomic_DNA"/>
</dbReference>
<dbReference type="InterPro" id="IPR011992">
    <property type="entry name" value="EF-hand-dom_pair"/>
</dbReference>
<dbReference type="Pfam" id="PF13360">
    <property type="entry name" value="PQQ_2"/>
    <property type="match status" value="2"/>
</dbReference>
<dbReference type="InterPro" id="IPR002048">
    <property type="entry name" value="EF_hand_dom"/>
</dbReference>
<feature type="domain" description="EF-hand" evidence="3">
    <location>
        <begin position="441"/>
        <end position="476"/>
    </location>
</feature>
<protein>
    <submittedName>
        <fullName evidence="4">Outer membrane biogenesis protein BamB</fullName>
    </submittedName>
</protein>
<dbReference type="SMART" id="SM00564">
    <property type="entry name" value="PQQ"/>
    <property type="match status" value="4"/>
</dbReference>
<dbReference type="InterPro" id="IPR018247">
    <property type="entry name" value="EF_Hand_1_Ca_BS"/>
</dbReference>
<organism evidence="4 5">
    <name type="scientific">Gimesia aquarii</name>
    <dbReference type="NCBI Taxonomy" id="2527964"/>
    <lineage>
        <taxon>Bacteria</taxon>
        <taxon>Pseudomonadati</taxon>
        <taxon>Planctomycetota</taxon>
        <taxon>Planctomycetia</taxon>
        <taxon>Planctomycetales</taxon>
        <taxon>Planctomycetaceae</taxon>
        <taxon>Gimesia</taxon>
    </lineage>
</organism>
<proteinExistence type="predicted"/>
<dbReference type="PROSITE" id="PS00018">
    <property type="entry name" value="EF_HAND_1"/>
    <property type="match status" value="1"/>
</dbReference>
<dbReference type="KEGG" id="gaw:V144x_24120"/>
<dbReference type="GO" id="GO:0005509">
    <property type="term" value="F:calcium ion binding"/>
    <property type="evidence" value="ECO:0007669"/>
    <property type="project" value="InterPro"/>
</dbReference>
<dbReference type="SUPFAM" id="SSF47473">
    <property type="entry name" value="EF-hand"/>
    <property type="match status" value="1"/>
</dbReference>
<evidence type="ECO:0000313" key="4">
    <source>
        <dbReference type="EMBL" id="QDT96941.1"/>
    </source>
</evidence>
<dbReference type="InterPro" id="IPR002372">
    <property type="entry name" value="PQQ_rpt_dom"/>
</dbReference>
<reference evidence="4 5" key="1">
    <citation type="submission" date="2019-03" db="EMBL/GenBank/DDBJ databases">
        <title>Deep-cultivation of Planctomycetes and their phenomic and genomic characterization uncovers novel biology.</title>
        <authorList>
            <person name="Wiegand S."/>
            <person name="Jogler M."/>
            <person name="Boedeker C."/>
            <person name="Pinto D."/>
            <person name="Vollmers J."/>
            <person name="Rivas-Marin E."/>
            <person name="Kohn T."/>
            <person name="Peeters S.H."/>
            <person name="Heuer A."/>
            <person name="Rast P."/>
            <person name="Oberbeckmann S."/>
            <person name="Bunk B."/>
            <person name="Jeske O."/>
            <person name="Meyerdierks A."/>
            <person name="Storesund J.E."/>
            <person name="Kallscheuer N."/>
            <person name="Luecker S."/>
            <person name="Lage O.M."/>
            <person name="Pohl T."/>
            <person name="Merkel B.J."/>
            <person name="Hornburger P."/>
            <person name="Mueller R.-W."/>
            <person name="Bruemmer F."/>
            <person name="Labrenz M."/>
            <person name="Spormann A.M."/>
            <person name="Op den Camp H."/>
            <person name="Overmann J."/>
            <person name="Amann R."/>
            <person name="Jetten M.S.M."/>
            <person name="Mascher T."/>
            <person name="Medema M.H."/>
            <person name="Devos D.P."/>
            <person name="Kaster A.-K."/>
            <person name="Ovreas L."/>
            <person name="Rohde M."/>
            <person name="Galperin M.Y."/>
            <person name="Jogler C."/>
        </authorList>
    </citation>
    <scope>NUCLEOTIDE SEQUENCE [LARGE SCALE GENOMIC DNA]</scope>
    <source>
        <strain evidence="4 5">V144</strain>
    </source>
</reference>
<dbReference type="Gene3D" id="1.10.238.10">
    <property type="entry name" value="EF-hand"/>
    <property type="match status" value="1"/>
</dbReference>
<dbReference type="Gene3D" id="2.130.10.10">
    <property type="entry name" value="YVTN repeat-like/Quinoprotein amine dehydrogenase"/>
    <property type="match status" value="2"/>
</dbReference>
<evidence type="ECO:0000259" key="3">
    <source>
        <dbReference type="PROSITE" id="PS50222"/>
    </source>
</evidence>
<dbReference type="Proteomes" id="UP000318704">
    <property type="component" value="Chromosome"/>
</dbReference>
<sequence length="515" mass="57417" precursor="true">MNNYKFWILFLMLPLSNVDAGGWTSFRNGGVSKAPESKIKYPLNWSPLSGIAWQKEVEGYGQSTPVIWDDRIYLSSVKGKMKEQCVLNCFDLQTGNQIWKHEKNSGEKAASNYRVARAAPTPLVDESGIYVFYESGDLLALDHSKQILWERNLSHEFGKFKNHHGLGSSPAQSKDLLFLNVEHSGPSYLIAIEKNTGKTKWKINRPSGMSWTSPIVASNTVDQTEAVIISSNGRVDAYDSQNGKLLWGLGDLGGNSVPSPTFVDGLLFIGARIPQFGTQSAGSRSNLCLNLNHIHEKPSISWRAQKAVSDYTSPVISGECVYLINKVGVLYCLDINTGKQHFAKRLKEPCWATPVVIGNLIYLFGKNGGTLVLENGTQYKEIALNRLWAEKNPPAPENYVENTGKKTEHKKKGGQQRRGGGIGAMLLENDKNNDGLISKVELPERFKAMMMRVDRNQDQVIDKEEIAWMEKTFREERANSRTQARDPIVYGVAAATGRIVIRTGTRLYCIEGNEK</sequence>
<evidence type="ECO:0000256" key="1">
    <source>
        <dbReference type="SAM" id="MobiDB-lite"/>
    </source>
</evidence>
<gene>
    <name evidence="4" type="ORF">V144x_24120</name>
</gene>
<dbReference type="AlphaFoldDB" id="A0A517VVC4"/>
<keyword evidence="2" id="KW-0732">Signal</keyword>
<feature type="chain" id="PRO_5022126990" evidence="2">
    <location>
        <begin position="21"/>
        <end position="515"/>
    </location>
</feature>
<feature type="region of interest" description="Disordered" evidence="1">
    <location>
        <begin position="395"/>
        <end position="419"/>
    </location>
</feature>
<dbReference type="InterPro" id="IPR011047">
    <property type="entry name" value="Quinoprotein_ADH-like_sf"/>
</dbReference>
<dbReference type="InterPro" id="IPR015943">
    <property type="entry name" value="WD40/YVTN_repeat-like_dom_sf"/>
</dbReference>
<dbReference type="SUPFAM" id="SSF50998">
    <property type="entry name" value="Quinoprotein alcohol dehydrogenase-like"/>
    <property type="match status" value="1"/>
</dbReference>
<dbReference type="PROSITE" id="PS50222">
    <property type="entry name" value="EF_HAND_2"/>
    <property type="match status" value="1"/>
</dbReference>
<evidence type="ECO:0000256" key="2">
    <source>
        <dbReference type="SAM" id="SignalP"/>
    </source>
</evidence>